<protein>
    <submittedName>
        <fullName evidence="7">Sulfate starvation-induced protein 7</fullName>
    </submittedName>
</protein>
<dbReference type="OrthoDB" id="9768183at2"/>
<dbReference type="SUPFAM" id="SSF53850">
    <property type="entry name" value="Periplasmic binding protein-like II"/>
    <property type="match status" value="1"/>
</dbReference>
<dbReference type="GeneID" id="93293776"/>
<organism evidence="7 8">
    <name type="scientific">Fluoribacter dumoffii</name>
    <dbReference type="NCBI Taxonomy" id="463"/>
    <lineage>
        <taxon>Bacteria</taxon>
        <taxon>Pseudomonadati</taxon>
        <taxon>Pseudomonadota</taxon>
        <taxon>Gammaproteobacteria</taxon>
        <taxon>Legionellales</taxon>
        <taxon>Legionellaceae</taxon>
        <taxon>Fluoribacter</taxon>
    </lineage>
</organism>
<dbReference type="CDD" id="cd13530">
    <property type="entry name" value="PBP2_peptides_like"/>
    <property type="match status" value="1"/>
</dbReference>
<gene>
    <name evidence="7" type="primary">fliY</name>
    <name evidence="7" type="ORF">NCTC11370_02884</name>
</gene>
<dbReference type="EMBL" id="UGGT01000001">
    <property type="protein sequence ID" value="STO22783.1"/>
    <property type="molecule type" value="Genomic_DNA"/>
</dbReference>
<dbReference type="GO" id="GO:0030313">
    <property type="term" value="C:cell envelope"/>
    <property type="evidence" value="ECO:0007669"/>
    <property type="project" value="UniProtKB-SubCell"/>
</dbReference>
<keyword evidence="3" id="KW-0732">Signal</keyword>
<evidence type="ECO:0000256" key="4">
    <source>
        <dbReference type="RuleBase" id="RU003744"/>
    </source>
</evidence>
<evidence type="ECO:0000313" key="8">
    <source>
        <dbReference type="Proteomes" id="UP000254554"/>
    </source>
</evidence>
<accession>A0A377GD94</accession>
<feature type="domain" description="Solute-binding protein family 3/N-terminal" evidence="5">
    <location>
        <begin position="43"/>
        <end position="268"/>
    </location>
</feature>
<dbReference type="STRING" id="1094715.GCA_000236165_02869"/>
<dbReference type="PANTHER" id="PTHR35936">
    <property type="entry name" value="MEMBRANE-BOUND LYTIC MUREIN TRANSGLYCOSYLASE F"/>
    <property type="match status" value="1"/>
</dbReference>
<dbReference type="InterPro" id="IPR001638">
    <property type="entry name" value="Solute-binding_3/MltF_N"/>
</dbReference>
<dbReference type="PROSITE" id="PS01039">
    <property type="entry name" value="SBP_BACTERIAL_3"/>
    <property type="match status" value="1"/>
</dbReference>
<keyword evidence="8" id="KW-1185">Reference proteome</keyword>
<comment type="subcellular location">
    <subcellularLocation>
        <location evidence="1">Cell envelope</location>
    </subcellularLocation>
</comment>
<evidence type="ECO:0000259" key="6">
    <source>
        <dbReference type="SMART" id="SM00079"/>
    </source>
</evidence>
<comment type="similarity">
    <text evidence="2 4">Belongs to the bacterial solute-binding protein 3 family.</text>
</comment>
<dbReference type="SMART" id="SM00079">
    <property type="entry name" value="PBPe"/>
    <property type="match status" value="1"/>
</dbReference>
<reference evidence="7 8" key="1">
    <citation type="submission" date="2018-06" db="EMBL/GenBank/DDBJ databases">
        <authorList>
            <consortium name="Pathogen Informatics"/>
            <person name="Doyle S."/>
        </authorList>
    </citation>
    <scope>NUCLEOTIDE SEQUENCE [LARGE SCALE GENOMIC DNA]</scope>
    <source>
        <strain evidence="7 8">NCTC11370</strain>
    </source>
</reference>
<evidence type="ECO:0000256" key="1">
    <source>
        <dbReference type="ARBA" id="ARBA00004196"/>
    </source>
</evidence>
<dbReference type="GO" id="GO:0015276">
    <property type="term" value="F:ligand-gated monoatomic ion channel activity"/>
    <property type="evidence" value="ECO:0007669"/>
    <property type="project" value="InterPro"/>
</dbReference>
<feature type="domain" description="Ionotropic glutamate receptor C-terminal" evidence="6">
    <location>
        <begin position="43"/>
        <end position="267"/>
    </location>
</feature>
<evidence type="ECO:0000313" key="7">
    <source>
        <dbReference type="EMBL" id="STO22783.1"/>
    </source>
</evidence>
<dbReference type="Gene3D" id="3.40.190.10">
    <property type="entry name" value="Periplasmic binding protein-like II"/>
    <property type="match status" value="2"/>
</dbReference>
<sequence>MLREFSRKLFICFFVFLFFITANRFAYSVTEKHQAPHTINPGTLTVATYFTNPPFEYLNNKKEIGFEVDLIREIAKRLHLQLEFKNTQWEKIINELRENRYDLIMGAITITADRKKLIAFSKPYMTTTLSIVINKDKTPQVKTIADLSQLTMGVQAATTDFDIARQMKNQGQIHGIKVYPFKNFNLAIADLRMGKIGALMKVFPVAYYYVEHYPELKVISAVPNAPQPLGFGMNLANQELVKAVNQVQAEMQADGTYAKIYKKWFGTRSTPH</sequence>
<evidence type="ECO:0000256" key="3">
    <source>
        <dbReference type="ARBA" id="ARBA00022729"/>
    </source>
</evidence>
<dbReference type="AlphaFoldDB" id="A0A377GD94"/>
<dbReference type="GO" id="GO:0016020">
    <property type="term" value="C:membrane"/>
    <property type="evidence" value="ECO:0007669"/>
    <property type="project" value="InterPro"/>
</dbReference>
<name>A0A377GD94_9GAMM</name>
<dbReference type="InterPro" id="IPR001320">
    <property type="entry name" value="Iontro_rcpt_C"/>
</dbReference>
<dbReference type="Proteomes" id="UP000254554">
    <property type="component" value="Unassembled WGS sequence"/>
</dbReference>
<dbReference type="InterPro" id="IPR018313">
    <property type="entry name" value="SBP_3_CS"/>
</dbReference>
<dbReference type="PANTHER" id="PTHR35936:SF19">
    <property type="entry name" value="AMINO-ACID-BINDING PROTEIN YXEM-RELATED"/>
    <property type="match status" value="1"/>
</dbReference>
<dbReference type="SMART" id="SM00062">
    <property type="entry name" value="PBPb"/>
    <property type="match status" value="1"/>
</dbReference>
<evidence type="ECO:0000256" key="2">
    <source>
        <dbReference type="ARBA" id="ARBA00010333"/>
    </source>
</evidence>
<evidence type="ECO:0000259" key="5">
    <source>
        <dbReference type="SMART" id="SM00062"/>
    </source>
</evidence>
<dbReference type="Pfam" id="PF00497">
    <property type="entry name" value="SBP_bac_3"/>
    <property type="match status" value="1"/>
</dbReference>
<dbReference type="RefSeq" id="WP_019350220.1">
    <property type="nucleotide sequence ID" value="NZ_UGGT01000001.1"/>
</dbReference>
<proteinExistence type="inferred from homology"/>